<dbReference type="Gene3D" id="3.30.530.20">
    <property type="match status" value="1"/>
</dbReference>
<proteinExistence type="inferred from homology"/>
<dbReference type="InterPro" id="IPR023393">
    <property type="entry name" value="START-like_dom_sf"/>
</dbReference>
<dbReference type="Pfam" id="PF08327">
    <property type="entry name" value="AHSA1"/>
    <property type="match status" value="1"/>
</dbReference>
<feature type="domain" description="Activator of Hsp90 ATPase homologue 1/2-like C-terminal" evidence="2">
    <location>
        <begin position="37"/>
        <end position="150"/>
    </location>
</feature>
<gene>
    <name evidence="3" type="ORF">FFL01_00560</name>
</gene>
<keyword evidence="4" id="KW-1185">Reference proteome</keyword>
<dbReference type="Proteomes" id="UP000316775">
    <property type="component" value="Unassembled WGS sequence"/>
</dbReference>
<comment type="caution">
    <text evidence="3">The sequence shown here is derived from an EMBL/GenBank/DDBJ whole genome shotgun (WGS) entry which is preliminary data.</text>
</comment>
<evidence type="ECO:0000259" key="2">
    <source>
        <dbReference type="Pfam" id="PF08327"/>
    </source>
</evidence>
<dbReference type="CDD" id="cd07814">
    <property type="entry name" value="SRPBCC_CalC_Aha1-like"/>
    <property type="match status" value="1"/>
</dbReference>
<evidence type="ECO:0000256" key="1">
    <source>
        <dbReference type="ARBA" id="ARBA00006817"/>
    </source>
</evidence>
<name>A0A4Y4AUA0_9FLAO</name>
<dbReference type="SUPFAM" id="SSF55961">
    <property type="entry name" value="Bet v1-like"/>
    <property type="match status" value="1"/>
</dbReference>
<organism evidence="3 4">
    <name type="scientific">Flavobacterium flevense</name>
    <dbReference type="NCBI Taxonomy" id="983"/>
    <lineage>
        <taxon>Bacteria</taxon>
        <taxon>Pseudomonadati</taxon>
        <taxon>Bacteroidota</taxon>
        <taxon>Flavobacteriia</taxon>
        <taxon>Flavobacteriales</taxon>
        <taxon>Flavobacteriaceae</taxon>
        <taxon>Flavobacterium</taxon>
    </lineage>
</organism>
<dbReference type="RefSeq" id="WP_141384346.1">
    <property type="nucleotide sequence ID" value="NZ_BJNP01000001.1"/>
</dbReference>
<dbReference type="STRING" id="983.SAMN05443543_103160"/>
<reference evidence="3 4" key="1">
    <citation type="submission" date="2019-06" db="EMBL/GenBank/DDBJ databases">
        <title>Whole genome shotgun sequence of Flavobacterium flevense NBRC 14960.</title>
        <authorList>
            <person name="Hosoyama A."/>
            <person name="Uohara A."/>
            <person name="Ohji S."/>
            <person name="Ichikawa N."/>
        </authorList>
    </citation>
    <scope>NUCLEOTIDE SEQUENCE [LARGE SCALE GENOMIC DNA]</scope>
    <source>
        <strain evidence="3 4">NBRC 14960</strain>
    </source>
</reference>
<sequence length="155" mass="18009">MEIIFVETKYIKKMNNYTYTFETSRSAKEIFELLLTIKKWWSGIHNETITGNSLQLNDEFSFSAGGGMHFSKQKLVELIPDTKIVWLVTESNLSFLDNPTEWENTKLVFNIFEKGGKTHVQFSHVGLNQQIECYEGCSTAWTQYLHNLKNKLNSI</sequence>
<dbReference type="InterPro" id="IPR013538">
    <property type="entry name" value="ASHA1/2-like_C"/>
</dbReference>
<comment type="similarity">
    <text evidence="1">Belongs to the AHA1 family.</text>
</comment>
<accession>A0A4Y4AUA0</accession>
<evidence type="ECO:0000313" key="4">
    <source>
        <dbReference type="Proteomes" id="UP000316775"/>
    </source>
</evidence>
<protein>
    <recommendedName>
        <fullName evidence="2">Activator of Hsp90 ATPase homologue 1/2-like C-terminal domain-containing protein</fullName>
    </recommendedName>
</protein>
<dbReference type="AlphaFoldDB" id="A0A4Y4AUA0"/>
<dbReference type="OrthoDB" id="287565at2"/>
<dbReference type="EMBL" id="BJNP01000001">
    <property type="protein sequence ID" value="GEC70517.1"/>
    <property type="molecule type" value="Genomic_DNA"/>
</dbReference>
<evidence type="ECO:0000313" key="3">
    <source>
        <dbReference type="EMBL" id="GEC70517.1"/>
    </source>
</evidence>